<feature type="non-terminal residue" evidence="1">
    <location>
        <position position="111"/>
    </location>
</feature>
<dbReference type="EMBL" id="JACEIK010004238">
    <property type="protein sequence ID" value="MCD9644739.1"/>
    <property type="molecule type" value="Genomic_DNA"/>
</dbReference>
<name>A0ABS8VF84_DATST</name>
<proteinExistence type="predicted"/>
<organism evidence="1 2">
    <name type="scientific">Datura stramonium</name>
    <name type="common">Jimsonweed</name>
    <name type="synonym">Common thornapple</name>
    <dbReference type="NCBI Taxonomy" id="4076"/>
    <lineage>
        <taxon>Eukaryota</taxon>
        <taxon>Viridiplantae</taxon>
        <taxon>Streptophyta</taxon>
        <taxon>Embryophyta</taxon>
        <taxon>Tracheophyta</taxon>
        <taxon>Spermatophyta</taxon>
        <taxon>Magnoliopsida</taxon>
        <taxon>eudicotyledons</taxon>
        <taxon>Gunneridae</taxon>
        <taxon>Pentapetalae</taxon>
        <taxon>asterids</taxon>
        <taxon>lamiids</taxon>
        <taxon>Solanales</taxon>
        <taxon>Solanaceae</taxon>
        <taxon>Solanoideae</taxon>
        <taxon>Datureae</taxon>
        <taxon>Datura</taxon>
    </lineage>
</organism>
<sequence>MNSKIETTSPTKEGKRSLNVHSLQQLHFFLNLTNPYFTKYKNVVPLPMESVENPTLELDIDPTKWLLPSGLLLLYRVHQELVQDPPFLDFILIHSTPNQSLSLLTSTVSLS</sequence>
<comment type="caution">
    <text evidence="1">The sequence shown here is derived from an EMBL/GenBank/DDBJ whole genome shotgun (WGS) entry which is preliminary data.</text>
</comment>
<evidence type="ECO:0000313" key="2">
    <source>
        <dbReference type="Proteomes" id="UP000823775"/>
    </source>
</evidence>
<keyword evidence="2" id="KW-1185">Reference proteome</keyword>
<reference evidence="1 2" key="1">
    <citation type="journal article" date="2021" name="BMC Genomics">
        <title>Datura genome reveals duplications of psychoactive alkaloid biosynthetic genes and high mutation rate following tissue culture.</title>
        <authorList>
            <person name="Rajewski A."/>
            <person name="Carter-House D."/>
            <person name="Stajich J."/>
            <person name="Litt A."/>
        </authorList>
    </citation>
    <scope>NUCLEOTIDE SEQUENCE [LARGE SCALE GENOMIC DNA]</scope>
    <source>
        <strain evidence="1">AR-01</strain>
    </source>
</reference>
<protein>
    <submittedName>
        <fullName evidence="1">Uncharacterized protein</fullName>
    </submittedName>
</protein>
<gene>
    <name evidence="1" type="ORF">HAX54_033161</name>
</gene>
<accession>A0ABS8VF84</accession>
<evidence type="ECO:0000313" key="1">
    <source>
        <dbReference type="EMBL" id="MCD9644739.1"/>
    </source>
</evidence>
<dbReference type="Proteomes" id="UP000823775">
    <property type="component" value="Unassembled WGS sequence"/>
</dbReference>